<name>A0A433UTX6_ANAVA</name>
<accession>A0A433UTX6</accession>
<gene>
    <name evidence="1" type="ORF">DSM107003_20290</name>
</gene>
<evidence type="ECO:0000313" key="1">
    <source>
        <dbReference type="EMBL" id="RUS97288.1"/>
    </source>
</evidence>
<reference evidence="1 2" key="1">
    <citation type="journal article" date="2019" name="Genome Biol. Evol.">
        <title>Day and night: Metabolic profiles and evolutionary relationships of six axenic non-marine cyanobacteria.</title>
        <authorList>
            <person name="Will S.E."/>
            <person name="Henke P."/>
            <person name="Boedeker C."/>
            <person name="Huang S."/>
            <person name="Brinkmann H."/>
            <person name="Rohde M."/>
            <person name="Jarek M."/>
            <person name="Friedl T."/>
            <person name="Seufert S."/>
            <person name="Schumacher M."/>
            <person name="Overmann J."/>
            <person name="Neumann-Schaal M."/>
            <person name="Petersen J."/>
        </authorList>
    </citation>
    <scope>NUCLEOTIDE SEQUENCE [LARGE SCALE GENOMIC DNA]</scope>
    <source>
        <strain evidence="1 2">SAG 1403-4b</strain>
    </source>
</reference>
<dbReference type="AlphaFoldDB" id="A0A433UTX6"/>
<keyword evidence="2" id="KW-1185">Reference proteome</keyword>
<dbReference type="EMBL" id="RSCM01000005">
    <property type="protein sequence ID" value="RUS97288.1"/>
    <property type="molecule type" value="Genomic_DNA"/>
</dbReference>
<organism evidence="1 2">
    <name type="scientific">Trichormus variabilis SAG 1403-4b</name>
    <dbReference type="NCBI Taxonomy" id="447716"/>
    <lineage>
        <taxon>Bacteria</taxon>
        <taxon>Bacillati</taxon>
        <taxon>Cyanobacteriota</taxon>
        <taxon>Cyanophyceae</taxon>
        <taxon>Nostocales</taxon>
        <taxon>Nostocaceae</taxon>
        <taxon>Trichormus</taxon>
    </lineage>
</organism>
<proteinExistence type="predicted"/>
<evidence type="ECO:0000313" key="2">
    <source>
        <dbReference type="Proteomes" id="UP000276103"/>
    </source>
</evidence>
<protein>
    <submittedName>
        <fullName evidence="1">Uncharacterized protein</fullName>
    </submittedName>
</protein>
<sequence>MCGWILVFKVDLSVGFIFQKTQDVPLSNGEALRKFTRLYERVQVVYVKLSTTEYFSSFSQADF</sequence>
<dbReference type="Proteomes" id="UP000276103">
    <property type="component" value="Unassembled WGS sequence"/>
</dbReference>
<comment type="caution">
    <text evidence="1">The sequence shown here is derived from an EMBL/GenBank/DDBJ whole genome shotgun (WGS) entry which is preliminary data.</text>
</comment>